<dbReference type="InterPro" id="IPR011763">
    <property type="entry name" value="COA_CT_C"/>
</dbReference>
<feature type="domain" description="CoA carboxyltransferase N-terminal" evidence="1">
    <location>
        <begin position="8"/>
        <end position="260"/>
    </location>
</feature>
<sequence length="492" mass="51978">MSENRQQWQALLDELNQRQATAEAMGGEERVARQHAKGRLTARERIDGLFDPDTFNEIGALAGSNHPGGEAPLAGDGVVGGTGMIQGQTVVALVEDFTVKGGSIGHVNAAKRARLVRLAAEQRLPLVLVLEGAGERASNSLERYPNTPNDLQLVADLKGKVPVVTIVLGASAGHGALTGMFADLIIMLEGAALFTAGPPVVFASMGVECTPEELGSAQMHATESGVVHNIATSEQDAFAQARYFLTMTNRQDEDNSRAQGSARRYIVDELLDIIPPAGQKAYDVRAVVRAIADDETVFELQPGYGSSLVVALARVGGVATMLVANQPAVQAGAITCEAAEKATHFIEVAEQFSLPLVFLLDNPGAMPGPQSERAGILKAAGKMFAAQRRYRGQKIAVTLRKGFGFGSSAMGMNPWDSQAMSLALPSVSLGGVPAIGGDVAAKASAEESAKMQDIQSGAWVPADSMAFDKIVNPVDLRNEIIDVLHRSRYRSV</sequence>
<keyword evidence="4" id="KW-1185">Reference proteome</keyword>
<dbReference type="InterPro" id="IPR034733">
    <property type="entry name" value="AcCoA_carboxyl_beta"/>
</dbReference>
<dbReference type="Pfam" id="PF01039">
    <property type="entry name" value="Carboxyl_trans"/>
    <property type="match status" value="1"/>
</dbReference>
<organism evidence="3 4">
    <name type="scientific">Halioglobus maricola</name>
    <dbReference type="NCBI Taxonomy" id="2601894"/>
    <lineage>
        <taxon>Bacteria</taxon>
        <taxon>Pseudomonadati</taxon>
        <taxon>Pseudomonadota</taxon>
        <taxon>Gammaproteobacteria</taxon>
        <taxon>Cellvibrionales</taxon>
        <taxon>Halieaceae</taxon>
        <taxon>Halioglobus</taxon>
    </lineage>
</organism>
<dbReference type="OrthoDB" id="9803706at2"/>
<dbReference type="EMBL" id="CP036422">
    <property type="protein sequence ID" value="QFU75905.1"/>
    <property type="molecule type" value="Genomic_DNA"/>
</dbReference>
<dbReference type="PROSITE" id="PS50989">
    <property type="entry name" value="COA_CT_CTER"/>
    <property type="match status" value="1"/>
</dbReference>
<evidence type="ECO:0000313" key="4">
    <source>
        <dbReference type="Proteomes" id="UP000326287"/>
    </source>
</evidence>
<evidence type="ECO:0000259" key="2">
    <source>
        <dbReference type="PROSITE" id="PS50989"/>
    </source>
</evidence>
<dbReference type="GO" id="GO:0016740">
    <property type="term" value="F:transferase activity"/>
    <property type="evidence" value="ECO:0007669"/>
    <property type="project" value="UniProtKB-KW"/>
</dbReference>
<dbReference type="InterPro" id="IPR029045">
    <property type="entry name" value="ClpP/crotonase-like_dom_sf"/>
</dbReference>
<gene>
    <name evidence="3" type="ORF">EY643_09650</name>
</gene>
<dbReference type="RefSeq" id="WP_152662011.1">
    <property type="nucleotide sequence ID" value="NZ_CP036422.1"/>
</dbReference>
<dbReference type="SUPFAM" id="SSF52096">
    <property type="entry name" value="ClpP/crotonase"/>
    <property type="match status" value="2"/>
</dbReference>
<name>A0A5P9NK59_9GAMM</name>
<dbReference type="InterPro" id="IPR011762">
    <property type="entry name" value="COA_CT_N"/>
</dbReference>
<dbReference type="GO" id="GO:0006552">
    <property type="term" value="P:L-leucine catabolic process"/>
    <property type="evidence" value="ECO:0007669"/>
    <property type="project" value="TreeGrafter"/>
</dbReference>
<evidence type="ECO:0000259" key="1">
    <source>
        <dbReference type="PROSITE" id="PS50980"/>
    </source>
</evidence>
<dbReference type="PANTHER" id="PTHR22855">
    <property type="entry name" value="ACETYL, PROPIONYL, PYRUVATE, AND GLUTACONYL CARBOXYLASE-RELATED"/>
    <property type="match status" value="1"/>
</dbReference>
<accession>A0A5P9NK59</accession>
<reference evidence="3 4" key="1">
    <citation type="submission" date="2019-02" db="EMBL/GenBank/DDBJ databases">
        <authorList>
            <person name="Li S.-H."/>
        </authorList>
    </citation>
    <scope>NUCLEOTIDE SEQUENCE [LARGE SCALE GENOMIC DNA]</scope>
    <source>
        <strain evidence="3 4">IMCC14385</strain>
    </source>
</reference>
<dbReference type="Proteomes" id="UP000326287">
    <property type="component" value="Chromosome"/>
</dbReference>
<dbReference type="GO" id="GO:1905202">
    <property type="term" value="C:methylcrotonoyl-CoA carboxylase complex"/>
    <property type="evidence" value="ECO:0007669"/>
    <property type="project" value="TreeGrafter"/>
</dbReference>
<dbReference type="GO" id="GO:0004485">
    <property type="term" value="F:methylcrotonoyl-CoA carboxylase activity"/>
    <property type="evidence" value="ECO:0007669"/>
    <property type="project" value="TreeGrafter"/>
</dbReference>
<dbReference type="PROSITE" id="PS50980">
    <property type="entry name" value="COA_CT_NTER"/>
    <property type="match status" value="1"/>
</dbReference>
<proteinExistence type="predicted"/>
<dbReference type="AlphaFoldDB" id="A0A5P9NK59"/>
<dbReference type="KEGG" id="halc:EY643_09650"/>
<dbReference type="Gene3D" id="3.90.226.10">
    <property type="entry name" value="2-enoyl-CoA Hydratase, Chain A, domain 1"/>
    <property type="match status" value="2"/>
</dbReference>
<evidence type="ECO:0000313" key="3">
    <source>
        <dbReference type="EMBL" id="QFU75905.1"/>
    </source>
</evidence>
<dbReference type="InterPro" id="IPR045190">
    <property type="entry name" value="MCCB/AccD1-like"/>
</dbReference>
<keyword evidence="3" id="KW-0808">Transferase</keyword>
<dbReference type="PANTHER" id="PTHR22855:SF13">
    <property type="entry name" value="METHYLCROTONOYL-COA CARBOXYLASE BETA CHAIN, MITOCHONDRIAL"/>
    <property type="match status" value="1"/>
</dbReference>
<protein>
    <submittedName>
        <fullName evidence="3">Carboxyl transferase</fullName>
    </submittedName>
</protein>
<feature type="domain" description="CoA carboxyltransferase C-terminal" evidence="2">
    <location>
        <begin position="266"/>
        <end position="492"/>
    </location>
</feature>